<evidence type="ECO:0000256" key="2">
    <source>
        <dbReference type="ARBA" id="ARBA00022679"/>
    </source>
</evidence>
<evidence type="ECO:0000256" key="1">
    <source>
        <dbReference type="ARBA" id="ARBA00022603"/>
    </source>
</evidence>
<dbReference type="Gene3D" id="3.40.1280.10">
    <property type="match status" value="1"/>
</dbReference>
<protein>
    <submittedName>
        <fullName evidence="4">TrmH family RNA methyltransferase</fullName>
    </submittedName>
</protein>
<reference evidence="5" key="1">
    <citation type="submission" date="2017-09" db="EMBL/GenBank/DDBJ databases">
        <title>Depth-based differentiation of microbial function through sediment-hosted aquifers and enrichment of novel symbionts in the deep terrestrial subsurface.</title>
        <authorList>
            <person name="Probst A.J."/>
            <person name="Ladd B."/>
            <person name="Jarett J.K."/>
            <person name="Geller-Mcgrath D.E."/>
            <person name="Sieber C.M.K."/>
            <person name="Emerson J.B."/>
            <person name="Anantharaman K."/>
            <person name="Thomas B.C."/>
            <person name="Malmstrom R."/>
            <person name="Stieglmeier M."/>
            <person name="Klingl A."/>
            <person name="Woyke T."/>
            <person name="Ryan C.M."/>
            <person name="Banfield J.F."/>
        </authorList>
    </citation>
    <scope>NUCLEOTIDE SEQUENCE [LARGE SCALE GENOMIC DNA]</scope>
</reference>
<dbReference type="PANTHER" id="PTHR46429:SF1">
    <property type="entry name" value="23S RRNA (GUANOSINE-2'-O-)-METHYLTRANSFERASE RLMB"/>
    <property type="match status" value="1"/>
</dbReference>
<name>A0A2M7D5X0_9BACT</name>
<sequence length="139" mass="15509">MRSAFNVGSIFRTADGVGISKIILGGYSAHPPHPKLLKVSLGAEKTILYERVWPTWRAIEKLRKDGYHVVALEKIKNARNIFKYRPKFPIALVVGSEVGGLSKEILRRCDDVIFIPMRGQKESLNVSVAFGVAVYQLLS</sequence>
<keyword evidence="1 4" id="KW-0489">Methyltransferase</keyword>
<gene>
    <name evidence="4" type="ORF">COS30_02260</name>
</gene>
<accession>A0A2M7D5X0</accession>
<dbReference type="AlphaFoldDB" id="A0A2M7D5X0"/>
<dbReference type="PANTHER" id="PTHR46429">
    <property type="entry name" value="23S RRNA (GUANOSINE-2'-O-)-METHYLTRANSFERASE RLMB"/>
    <property type="match status" value="1"/>
</dbReference>
<evidence type="ECO:0000259" key="3">
    <source>
        <dbReference type="Pfam" id="PF00588"/>
    </source>
</evidence>
<dbReference type="GO" id="GO:0006396">
    <property type="term" value="P:RNA processing"/>
    <property type="evidence" value="ECO:0007669"/>
    <property type="project" value="InterPro"/>
</dbReference>
<evidence type="ECO:0000313" key="5">
    <source>
        <dbReference type="Proteomes" id="UP000229247"/>
    </source>
</evidence>
<dbReference type="InterPro" id="IPR004441">
    <property type="entry name" value="rRNA_MeTrfase_TrmH"/>
</dbReference>
<proteinExistence type="predicted"/>
<dbReference type="InterPro" id="IPR029028">
    <property type="entry name" value="Alpha/beta_knot_MTases"/>
</dbReference>
<dbReference type="EMBL" id="PEUE01000053">
    <property type="protein sequence ID" value="PIV38405.1"/>
    <property type="molecule type" value="Genomic_DNA"/>
</dbReference>
<dbReference type="InterPro" id="IPR029026">
    <property type="entry name" value="tRNA_m1G_MTases_N"/>
</dbReference>
<dbReference type="Proteomes" id="UP000229247">
    <property type="component" value="Unassembled WGS sequence"/>
</dbReference>
<dbReference type="GO" id="GO:0003723">
    <property type="term" value="F:RNA binding"/>
    <property type="evidence" value="ECO:0007669"/>
    <property type="project" value="InterPro"/>
</dbReference>
<keyword evidence="2 4" id="KW-0808">Transferase</keyword>
<organism evidence="4 5">
    <name type="scientific">Candidatus Portnoybacteria bacterium CG02_land_8_20_14_3_00_45_8</name>
    <dbReference type="NCBI Taxonomy" id="1974807"/>
    <lineage>
        <taxon>Bacteria</taxon>
        <taxon>Candidatus Portnoyibacteriota</taxon>
    </lineage>
</organism>
<feature type="domain" description="tRNA/rRNA methyltransferase SpoU type" evidence="3">
    <location>
        <begin position="3"/>
        <end position="135"/>
    </location>
</feature>
<dbReference type="GO" id="GO:0032259">
    <property type="term" value="P:methylation"/>
    <property type="evidence" value="ECO:0007669"/>
    <property type="project" value="UniProtKB-KW"/>
</dbReference>
<comment type="caution">
    <text evidence="4">The sequence shown here is derived from an EMBL/GenBank/DDBJ whole genome shotgun (WGS) entry which is preliminary data.</text>
</comment>
<dbReference type="SUPFAM" id="SSF75217">
    <property type="entry name" value="alpha/beta knot"/>
    <property type="match status" value="1"/>
</dbReference>
<dbReference type="GO" id="GO:0005829">
    <property type="term" value="C:cytosol"/>
    <property type="evidence" value="ECO:0007669"/>
    <property type="project" value="TreeGrafter"/>
</dbReference>
<dbReference type="InterPro" id="IPR001537">
    <property type="entry name" value="SpoU_MeTrfase"/>
</dbReference>
<dbReference type="Pfam" id="PF00588">
    <property type="entry name" value="SpoU_methylase"/>
    <property type="match status" value="1"/>
</dbReference>
<evidence type="ECO:0000313" key="4">
    <source>
        <dbReference type="EMBL" id="PIV38405.1"/>
    </source>
</evidence>
<dbReference type="GO" id="GO:0008173">
    <property type="term" value="F:RNA methyltransferase activity"/>
    <property type="evidence" value="ECO:0007669"/>
    <property type="project" value="InterPro"/>
</dbReference>